<organism evidence="1 2">
    <name type="scientific">Paraburkholderia bengalensis</name>
    <dbReference type="NCBI Taxonomy" id="2747562"/>
    <lineage>
        <taxon>Bacteria</taxon>
        <taxon>Pseudomonadati</taxon>
        <taxon>Pseudomonadota</taxon>
        <taxon>Betaproteobacteria</taxon>
        <taxon>Burkholderiales</taxon>
        <taxon>Burkholderiaceae</taxon>
        <taxon>Paraburkholderia</taxon>
    </lineage>
</organism>
<name>A0ABU8IM62_9BURK</name>
<evidence type="ECO:0000313" key="2">
    <source>
        <dbReference type="Proteomes" id="UP001386437"/>
    </source>
</evidence>
<keyword evidence="2" id="KW-1185">Reference proteome</keyword>
<reference evidence="1 2" key="1">
    <citation type="journal article" date="2022" name="Arch. Microbiol.">
        <title>Paraburkholderia bengalensis sp. nov. isolated from roots of Oryza sativa, IR64.</title>
        <authorList>
            <person name="Nag P."/>
            <person name="Mondal N."/>
            <person name="Sarkar J."/>
            <person name="Das S."/>
        </authorList>
    </citation>
    <scope>NUCLEOTIDE SEQUENCE [LARGE SCALE GENOMIC DNA]</scope>
    <source>
        <strain evidence="1 2">IR64_4_BI</strain>
    </source>
</reference>
<comment type="caution">
    <text evidence="1">The sequence shown here is derived from an EMBL/GenBank/DDBJ whole genome shotgun (WGS) entry which is preliminary data.</text>
</comment>
<sequence length="75" mass="8525">MARSEAMYRECEVIFQGNDTRLLRVPRNALKVDRHEQQTVDRTASLIMREHAAPYRHDNAADVAVVTGISSRATQ</sequence>
<dbReference type="EMBL" id="JACFYJ010000005">
    <property type="protein sequence ID" value="MEI5996584.1"/>
    <property type="molecule type" value="Genomic_DNA"/>
</dbReference>
<dbReference type="Proteomes" id="UP001386437">
    <property type="component" value="Unassembled WGS sequence"/>
</dbReference>
<proteinExistence type="predicted"/>
<evidence type="ECO:0000313" key="1">
    <source>
        <dbReference type="EMBL" id="MEI5996584.1"/>
    </source>
</evidence>
<accession>A0ABU8IM62</accession>
<protein>
    <submittedName>
        <fullName evidence="1">Uncharacterized protein</fullName>
    </submittedName>
</protein>
<gene>
    <name evidence="1" type="ORF">H3V53_05005</name>
</gene>